<evidence type="ECO:0000313" key="3">
    <source>
        <dbReference type="EMBL" id="GJE07228.1"/>
    </source>
</evidence>
<dbReference type="Proteomes" id="UP001055102">
    <property type="component" value="Unassembled WGS sequence"/>
</dbReference>
<feature type="compositionally biased region" description="Polar residues" evidence="1">
    <location>
        <begin position="50"/>
        <end position="59"/>
    </location>
</feature>
<name>A0ABQ4SXN1_9HYPH</name>
<gene>
    <name evidence="3" type="ORF">AOPFMNJM_2554</name>
</gene>
<evidence type="ECO:0000313" key="4">
    <source>
        <dbReference type="Proteomes" id="UP001055102"/>
    </source>
</evidence>
<feature type="compositionally biased region" description="Basic and acidic residues" evidence="1">
    <location>
        <begin position="84"/>
        <end position="94"/>
    </location>
</feature>
<feature type="chain" id="PRO_5047365410" evidence="2">
    <location>
        <begin position="33"/>
        <end position="109"/>
    </location>
</feature>
<proteinExistence type="predicted"/>
<keyword evidence="2" id="KW-0732">Signal</keyword>
<organism evidence="3 4">
    <name type="scientific">Methylobacterium jeotgali</name>
    <dbReference type="NCBI Taxonomy" id="381630"/>
    <lineage>
        <taxon>Bacteria</taxon>
        <taxon>Pseudomonadati</taxon>
        <taxon>Pseudomonadota</taxon>
        <taxon>Alphaproteobacteria</taxon>
        <taxon>Hyphomicrobiales</taxon>
        <taxon>Methylobacteriaceae</taxon>
        <taxon>Methylobacterium</taxon>
    </lineage>
</organism>
<sequence length="109" mass="10856">MPLALSSPIPAALSPARLAVVLTLALSGTTLAQEPARPVDTTGTGGGPLSTITAPNTVSTGVTKPPAGAGAPTTGAEGPTVAAQREREAREKADNARITRITRSICRGC</sequence>
<dbReference type="EMBL" id="BPQR01000042">
    <property type="protein sequence ID" value="GJE07228.1"/>
    <property type="molecule type" value="Genomic_DNA"/>
</dbReference>
<protein>
    <submittedName>
        <fullName evidence="3">Uncharacterized protein</fullName>
    </submittedName>
</protein>
<feature type="compositionally biased region" description="Low complexity" evidence="1">
    <location>
        <begin position="60"/>
        <end position="83"/>
    </location>
</feature>
<dbReference type="RefSeq" id="WP_238276309.1">
    <property type="nucleotide sequence ID" value="NZ_BPQR01000042.1"/>
</dbReference>
<accession>A0ABQ4SXN1</accession>
<evidence type="ECO:0000256" key="1">
    <source>
        <dbReference type="SAM" id="MobiDB-lite"/>
    </source>
</evidence>
<reference evidence="3" key="1">
    <citation type="journal article" date="2021" name="Front. Microbiol.">
        <title>Comprehensive Comparative Genomics and Phenotyping of Methylobacterium Species.</title>
        <authorList>
            <person name="Alessa O."/>
            <person name="Ogura Y."/>
            <person name="Fujitani Y."/>
            <person name="Takami H."/>
            <person name="Hayashi T."/>
            <person name="Sahin N."/>
            <person name="Tani A."/>
        </authorList>
    </citation>
    <scope>NUCLEOTIDE SEQUENCE</scope>
    <source>
        <strain evidence="3">LMG 23639</strain>
    </source>
</reference>
<feature type="region of interest" description="Disordered" evidence="1">
    <location>
        <begin position="29"/>
        <end position="94"/>
    </location>
</feature>
<feature type="signal peptide" evidence="2">
    <location>
        <begin position="1"/>
        <end position="32"/>
    </location>
</feature>
<evidence type="ECO:0000256" key="2">
    <source>
        <dbReference type="SAM" id="SignalP"/>
    </source>
</evidence>
<reference evidence="3" key="2">
    <citation type="submission" date="2021-08" db="EMBL/GenBank/DDBJ databases">
        <authorList>
            <person name="Tani A."/>
            <person name="Ola A."/>
            <person name="Ogura Y."/>
            <person name="Katsura K."/>
            <person name="Hayashi T."/>
        </authorList>
    </citation>
    <scope>NUCLEOTIDE SEQUENCE</scope>
    <source>
        <strain evidence="3">LMG 23639</strain>
    </source>
</reference>
<comment type="caution">
    <text evidence="3">The sequence shown here is derived from an EMBL/GenBank/DDBJ whole genome shotgun (WGS) entry which is preliminary data.</text>
</comment>
<keyword evidence="4" id="KW-1185">Reference proteome</keyword>